<protein>
    <submittedName>
        <fullName evidence="1">DUF433 domain-containing protein</fullName>
    </submittedName>
</protein>
<gene>
    <name evidence="1" type="ORF">FGL98_04325</name>
</gene>
<dbReference type="Proteomes" id="UP000320244">
    <property type="component" value="Unassembled WGS sequence"/>
</dbReference>
<proteinExistence type="predicted"/>
<sequence>MSHVRLKRITTDPAICHGQLTVRGLRYPVQLLLERLSSDMTIDTILADYPDLERDDLLAALEFGALTTGDHRVVPLDAA</sequence>
<dbReference type="EMBL" id="VCQV01000004">
    <property type="protein sequence ID" value="TWP37942.1"/>
    <property type="molecule type" value="Genomic_DNA"/>
</dbReference>
<comment type="caution">
    <text evidence="1">The sequence shown here is derived from an EMBL/GenBank/DDBJ whole genome shotgun (WGS) entry which is preliminary data.</text>
</comment>
<dbReference type="Pfam" id="PF04255">
    <property type="entry name" value="DUF433"/>
    <property type="match status" value="1"/>
</dbReference>
<dbReference type="InterPro" id="IPR009057">
    <property type="entry name" value="Homeodomain-like_sf"/>
</dbReference>
<dbReference type="AlphaFoldDB" id="A0A563E6V4"/>
<dbReference type="SUPFAM" id="SSF46689">
    <property type="entry name" value="Homeodomain-like"/>
    <property type="match status" value="1"/>
</dbReference>
<dbReference type="Gene3D" id="1.10.10.10">
    <property type="entry name" value="Winged helix-like DNA-binding domain superfamily/Winged helix DNA-binding domain"/>
    <property type="match status" value="1"/>
</dbReference>
<reference evidence="1 2" key="2">
    <citation type="submission" date="2019-08" db="EMBL/GenBank/DDBJ databases">
        <title>Jejuicoccus antrihumi gen. nov., sp. nov., a new member of the family Dermacoccaceae isolated from a cave.</title>
        <authorList>
            <person name="Schumann P."/>
            <person name="Kim I.S."/>
        </authorList>
    </citation>
    <scope>NUCLEOTIDE SEQUENCE [LARGE SCALE GENOMIC DNA]</scope>
    <source>
        <strain evidence="1 2">C5-26</strain>
    </source>
</reference>
<name>A0A563E6V4_9MICO</name>
<organism evidence="1 2">
    <name type="scientific">Leekyejoonella antrihumi</name>
    <dbReference type="NCBI Taxonomy" id="1660198"/>
    <lineage>
        <taxon>Bacteria</taxon>
        <taxon>Bacillati</taxon>
        <taxon>Actinomycetota</taxon>
        <taxon>Actinomycetes</taxon>
        <taxon>Micrococcales</taxon>
        <taxon>Dermacoccaceae</taxon>
        <taxon>Leekyejoonella</taxon>
    </lineage>
</organism>
<dbReference type="PANTHER" id="PTHR34849:SF3">
    <property type="entry name" value="SSR2962 PROTEIN"/>
    <property type="match status" value="1"/>
</dbReference>
<evidence type="ECO:0000313" key="1">
    <source>
        <dbReference type="EMBL" id="TWP37942.1"/>
    </source>
</evidence>
<accession>A0A563E6V4</accession>
<dbReference type="InterPro" id="IPR007367">
    <property type="entry name" value="DUF433"/>
</dbReference>
<reference evidence="1 2" key="1">
    <citation type="submission" date="2019-05" db="EMBL/GenBank/DDBJ databases">
        <authorList>
            <person name="Lee S.D."/>
        </authorList>
    </citation>
    <scope>NUCLEOTIDE SEQUENCE [LARGE SCALE GENOMIC DNA]</scope>
    <source>
        <strain evidence="1 2">C5-26</strain>
    </source>
</reference>
<dbReference type="InterPro" id="IPR036388">
    <property type="entry name" value="WH-like_DNA-bd_sf"/>
</dbReference>
<dbReference type="OrthoDB" id="200074at2"/>
<dbReference type="PANTHER" id="PTHR34849">
    <property type="entry name" value="SSL5025 PROTEIN"/>
    <property type="match status" value="1"/>
</dbReference>
<evidence type="ECO:0000313" key="2">
    <source>
        <dbReference type="Proteomes" id="UP000320244"/>
    </source>
</evidence>
<keyword evidence="2" id="KW-1185">Reference proteome</keyword>